<evidence type="ECO:0000256" key="1">
    <source>
        <dbReference type="ARBA" id="ARBA00022676"/>
    </source>
</evidence>
<dbReference type="PANTHER" id="PTHR32282">
    <property type="entry name" value="BINDING PROTEIN TRANSPEPTIDASE, PUTATIVE-RELATED"/>
    <property type="match status" value="1"/>
</dbReference>
<sequence>MENYKGETLETYNPETSKTALAYLTENDLLSSQDGLERVMDRGPAYMVSNIMQDNSARVQAFGSNSQLVIKDKVVAAKTGTTNDLKDNWTVGFTPDYLVISWVGNNDSTQMSYLASGITGAAPIWHDIMSYVLRNETPLWTDKPADVQRAAVCMTGMPADYGLGEMSNRFRSANYDDTVNTADVSQGDPIASCQNQTQDLYWETGNPSHSGTFRKEYWIRSSTGVPPAFGEEATDLVLEEHSFYYDPVTTLYCADCNRPVDENGKTVYEKQYVYMN</sequence>
<name>A0A645AWJ0_9ZZZZ</name>
<keyword evidence="2" id="KW-0808">Transferase</keyword>
<comment type="caution">
    <text evidence="3">The sequence shown here is derived from an EMBL/GenBank/DDBJ whole genome shotgun (WGS) entry which is preliminary data.</text>
</comment>
<protein>
    <recommendedName>
        <fullName evidence="4">Penicillin-binding protein transpeptidase domain-containing protein</fullName>
    </recommendedName>
</protein>
<dbReference type="Gene3D" id="3.40.710.10">
    <property type="entry name" value="DD-peptidase/beta-lactamase superfamily"/>
    <property type="match status" value="1"/>
</dbReference>
<dbReference type="PANTHER" id="PTHR32282:SF33">
    <property type="entry name" value="PEPTIDOGLYCAN GLYCOSYLTRANSFERASE"/>
    <property type="match status" value="1"/>
</dbReference>
<evidence type="ECO:0000313" key="3">
    <source>
        <dbReference type="EMBL" id="MPM57138.1"/>
    </source>
</evidence>
<dbReference type="SUPFAM" id="SSF56601">
    <property type="entry name" value="beta-lactamase/transpeptidase-like"/>
    <property type="match status" value="1"/>
</dbReference>
<dbReference type="GO" id="GO:0008955">
    <property type="term" value="F:peptidoglycan glycosyltransferase activity"/>
    <property type="evidence" value="ECO:0007669"/>
    <property type="project" value="TreeGrafter"/>
</dbReference>
<accession>A0A645AWJ0</accession>
<reference evidence="3" key="1">
    <citation type="submission" date="2019-08" db="EMBL/GenBank/DDBJ databases">
        <authorList>
            <person name="Kucharzyk K."/>
            <person name="Murdoch R.W."/>
            <person name="Higgins S."/>
            <person name="Loffler F."/>
        </authorList>
    </citation>
    <scope>NUCLEOTIDE SEQUENCE</scope>
</reference>
<dbReference type="InterPro" id="IPR012338">
    <property type="entry name" value="Beta-lactam/transpept-like"/>
</dbReference>
<proteinExistence type="predicted"/>
<dbReference type="InterPro" id="IPR050396">
    <property type="entry name" value="Glycosyltr_51/Transpeptidase"/>
</dbReference>
<evidence type="ECO:0008006" key="4">
    <source>
        <dbReference type="Google" id="ProtNLM"/>
    </source>
</evidence>
<dbReference type="AlphaFoldDB" id="A0A645AWJ0"/>
<keyword evidence="1" id="KW-0328">Glycosyltransferase</keyword>
<dbReference type="GO" id="GO:0009252">
    <property type="term" value="P:peptidoglycan biosynthetic process"/>
    <property type="evidence" value="ECO:0007669"/>
    <property type="project" value="TreeGrafter"/>
</dbReference>
<dbReference type="GO" id="GO:0030288">
    <property type="term" value="C:outer membrane-bounded periplasmic space"/>
    <property type="evidence" value="ECO:0007669"/>
    <property type="project" value="TreeGrafter"/>
</dbReference>
<gene>
    <name evidence="3" type="ORF">SDC9_103959</name>
</gene>
<organism evidence="3">
    <name type="scientific">bioreactor metagenome</name>
    <dbReference type="NCBI Taxonomy" id="1076179"/>
    <lineage>
        <taxon>unclassified sequences</taxon>
        <taxon>metagenomes</taxon>
        <taxon>ecological metagenomes</taxon>
    </lineage>
</organism>
<evidence type="ECO:0000256" key="2">
    <source>
        <dbReference type="ARBA" id="ARBA00022679"/>
    </source>
</evidence>
<dbReference type="EMBL" id="VSSQ01016110">
    <property type="protein sequence ID" value="MPM57138.1"/>
    <property type="molecule type" value="Genomic_DNA"/>
</dbReference>